<dbReference type="PROSITE" id="PS50943">
    <property type="entry name" value="HTH_CROC1"/>
    <property type="match status" value="1"/>
</dbReference>
<organism evidence="2 3">
    <name type="scientific">Pseudochrobactrum asaccharolyticum</name>
    <dbReference type="NCBI Taxonomy" id="354351"/>
    <lineage>
        <taxon>Bacteria</taxon>
        <taxon>Pseudomonadati</taxon>
        <taxon>Pseudomonadota</taxon>
        <taxon>Alphaproteobacteria</taxon>
        <taxon>Hyphomicrobiales</taxon>
        <taxon>Brucellaceae</taxon>
        <taxon>Pseudochrobactrum</taxon>
    </lineage>
</organism>
<dbReference type="InterPro" id="IPR010982">
    <property type="entry name" value="Lambda_DNA-bd_dom_sf"/>
</dbReference>
<dbReference type="EMBL" id="QNRH01000016">
    <property type="protein sequence ID" value="RBO89284.1"/>
    <property type="molecule type" value="Genomic_DNA"/>
</dbReference>
<evidence type="ECO:0000313" key="3">
    <source>
        <dbReference type="Proteomes" id="UP000252893"/>
    </source>
</evidence>
<accession>A0A366DIZ4</accession>
<evidence type="ECO:0000313" key="2">
    <source>
        <dbReference type="EMBL" id="RBO89284.1"/>
    </source>
</evidence>
<name>A0A366DIZ4_9HYPH</name>
<dbReference type="CDD" id="cd00093">
    <property type="entry name" value="HTH_XRE"/>
    <property type="match status" value="1"/>
</dbReference>
<evidence type="ECO:0000259" key="1">
    <source>
        <dbReference type="PROSITE" id="PS50943"/>
    </source>
</evidence>
<reference evidence="2 3" key="1">
    <citation type="submission" date="2018-06" db="EMBL/GenBank/DDBJ databases">
        <title>Genomic Encyclopedia of Type Strains, Phase IV (KMG-IV): sequencing the most valuable type-strain genomes for metagenomic binning, comparative biology and taxonomic classification.</title>
        <authorList>
            <person name="Goeker M."/>
        </authorList>
    </citation>
    <scope>NUCLEOTIDE SEQUENCE [LARGE SCALE GENOMIC DNA]</scope>
    <source>
        <strain evidence="2 3">DSM 25619</strain>
    </source>
</reference>
<dbReference type="Proteomes" id="UP000252893">
    <property type="component" value="Unassembled WGS sequence"/>
</dbReference>
<dbReference type="Gene3D" id="1.10.260.40">
    <property type="entry name" value="lambda repressor-like DNA-binding domains"/>
    <property type="match status" value="1"/>
</dbReference>
<dbReference type="Pfam" id="PF01381">
    <property type="entry name" value="HTH_3"/>
    <property type="match status" value="1"/>
</dbReference>
<comment type="caution">
    <text evidence="2">The sequence shown here is derived from an EMBL/GenBank/DDBJ whole genome shotgun (WGS) entry which is preliminary data.</text>
</comment>
<sequence>MEAFASSIGVSKASISKWEAGVAMPRRSQLEKIVAVTNGCVTPHDFLQFYYEAVR</sequence>
<gene>
    <name evidence="2" type="ORF">DFR47_11612</name>
</gene>
<dbReference type="SUPFAM" id="SSF47413">
    <property type="entry name" value="lambda repressor-like DNA-binding domains"/>
    <property type="match status" value="1"/>
</dbReference>
<dbReference type="InterPro" id="IPR001387">
    <property type="entry name" value="Cro/C1-type_HTH"/>
</dbReference>
<keyword evidence="3" id="KW-1185">Reference proteome</keyword>
<feature type="domain" description="HTH cro/C1-type" evidence="1">
    <location>
        <begin position="1"/>
        <end position="47"/>
    </location>
</feature>
<proteinExistence type="predicted"/>
<dbReference type="GO" id="GO:0003677">
    <property type="term" value="F:DNA binding"/>
    <property type="evidence" value="ECO:0007669"/>
    <property type="project" value="InterPro"/>
</dbReference>
<protein>
    <submittedName>
        <fullName evidence="2">Helix-turn-helix protein</fullName>
    </submittedName>
</protein>
<dbReference type="RefSeq" id="WP_170137590.1">
    <property type="nucleotide sequence ID" value="NZ_JBHEEG010000001.1"/>
</dbReference>
<dbReference type="AlphaFoldDB" id="A0A366DIZ4"/>